<reference evidence="2" key="1">
    <citation type="journal article" date="2019" name="Int. J. Syst. Evol. Microbiol.">
        <title>The Global Catalogue of Microorganisms (GCM) 10K type strain sequencing project: providing services to taxonomists for standard genome sequencing and annotation.</title>
        <authorList>
            <consortium name="The Broad Institute Genomics Platform"/>
            <consortium name="The Broad Institute Genome Sequencing Center for Infectious Disease"/>
            <person name="Wu L."/>
            <person name="Ma J."/>
        </authorList>
    </citation>
    <scope>NUCLEOTIDE SEQUENCE [LARGE SCALE GENOMIC DNA]</scope>
    <source>
        <strain evidence="2">CECT 8482</strain>
    </source>
</reference>
<organism evidence="1 2">
    <name type="scientific">Paracoccus cavernae</name>
    <dbReference type="NCBI Taxonomy" id="1571207"/>
    <lineage>
        <taxon>Bacteria</taxon>
        <taxon>Pseudomonadati</taxon>
        <taxon>Pseudomonadota</taxon>
        <taxon>Alphaproteobacteria</taxon>
        <taxon>Rhodobacterales</taxon>
        <taxon>Paracoccaceae</taxon>
        <taxon>Paracoccus</taxon>
    </lineage>
</organism>
<comment type="caution">
    <text evidence="1">The sequence shown here is derived from an EMBL/GenBank/DDBJ whole genome shotgun (WGS) entry which is preliminary data.</text>
</comment>
<keyword evidence="2" id="KW-1185">Reference proteome</keyword>
<accession>A0ABT8D7N4</accession>
<protein>
    <submittedName>
        <fullName evidence="1">DUF982 domain-containing protein</fullName>
    </submittedName>
</protein>
<dbReference type="InterPro" id="IPR010385">
    <property type="entry name" value="DUF982"/>
</dbReference>
<dbReference type="RefSeq" id="WP_377684092.1">
    <property type="nucleotide sequence ID" value="NZ_JBHMDZ010000002.1"/>
</dbReference>
<name>A0ABT8D7N4_9RHOB</name>
<evidence type="ECO:0000313" key="2">
    <source>
        <dbReference type="Proteomes" id="UP001243846"/>
    </source>
</evidence>
<proteinExistence type="predicted"/>
<sequence>MIEIIWGKPLTLVAAESGDFHKISTIEQAKYWLIKRWPVVDEARERALAMINGAMECMTPVQAARAAFAAAAKAADYDVIDHSKPRDESAVPA</sequence>
<evidence type="ECO:0000313" key="1">
    <source>
        <dbReference type="EMBL" id="MDN3711921.1"/>
    </source>
</evidence>
<dbReference type="Pfam" id="PF06169">
    <property type="entry name" value="DUF982"/>
    <property type="match status" value="1"/>
</dbReference>
<dbReference type="Gene3D" id="6.10.250.730">
    <property type="match status" value="1"/>
</dbReference>
<gene>
    <name evidence="1" type="ORF">QWZ10_08990</name>
</gene>
<dbReference type="EMBL" id="JAUFRC010000001">
    <property type="protein sequence ID" value="MDN3711921.1"/>
    <property type="molecule type" value="Genomic_DNA"/>
</dbReference>
<dbReference type="Proteomes" id="UP001243846">
    <property type="component" value="Unassembled WGS sequence"/>
</dbReference>